<evidence type="ECO:0000256" key="2">
    <source>
        <dbReference type="ARBA" id="ARBA00023125"/>
    </source>
</evidence>
<evidence type="ECO:0000313" key="5">
    <source>
        <dbReference type="EMBL" id="PSK91227.1"/>
    </source>
</evidence>
<dbReference type="GO" id="GO:0043565">
    <property type="term" value="F:sequence-specific DNA binding"/>
    <property type="evidence" value="ECO:0007669"/>
    <property type="project" value="InterPro"/>
</dbReference>
<keyword evidence="6" id="KW-1185">Reference proteome</keyword>
<dbReference type="InterPro" id="IPR018060">
    <property type="entry name" value="HTH_AraC"/>
</dbReference>
<dbReference type="OrthoDB" id="655946at2"/>
<dbReference type="Pfam" id="PF12833">
    <property type="entry name" value="HTH_18"/>
    <property type="match status" value="1"/>
</dbReference>
<gene>
    <name evidence="5" type="ORF">B0I18_106239</name>
</gene>
<dbReference type="PROSITE" id="PS01124">
    <property type="entry name" value="HTH_ARAC_FAMILY_2"/>
    <property type="match status" value="1"/>
</dbReference>
<dbReference type="EMBL" id="PYGD01000006">
    <property type="protein sequence ID" value="PSK91227.1"/>
    <property type="molecule type" value="Genomic_DNA"/>
</dbReference>
<name>A0A2P8D1Z3_9BACT</name>
<feature type="domain" description="HTH araC/xylS-type" evidence="4">
    <location>
        <begin position="167"/>
        <end position="262"/>
    </location>
</feature>
<reference evidence="5 6" key="1">
    <citation type="submission" date="2018-03" db="EMBL/GenBank/DDBJ databases">
        <title>Genomic Encyclopedia of Type Strains, Phase III (KMG-III): the genomes of soil and plant-associated and newly described type strains.</title>
        <authorList>
            <person name="Whitman W."/>
        </authorList>
    </citation>
    <scope>NUCLEOTIDE SEQUENCE [LARGE SCALE GENOMIC DNA]</scope>
    <source>
        <strain evidence="5 6">CGMCC 1.12700</strain>
    </source>
</reference>
<dbReference type="InterPro" id="IPR050204">
    <property type="entry name" value="AraC_XylS_family_regulators"/>
</dbReference>
<sequence length="277" mass="30958">MQQFFFKPHPALEAIVSSIGIMDADFTHTIHPSSYHYPWSAQIRLCFYIRGNFIGVKKKAGDPFRVLTSSFVVGPQLSDTYLDFGKGMLTAAVSFRAGGLQRLTGVPVAELINQETEAALLFGPGIALVERQLQDALGPEAVAAVLQQFLLQRLSQAKALLPFDYAIGELVQQNGNISVEKTAALSCLSKRQFERKCIERLGMPPKLFASLTRFSRAYMYKEGHPLLPWIKIAHEFGYHDQMHLIHDFKRFTGHTPSVIDKDLTSSLSLVNLFERGT</sequence>
<evidence type="ECO:0000256" key="3">
    <source>
        <dbReference type="ARBA" id="ARBA00023163"/>
    </source>
</evidence>
<dbReference type="AlphaFoldDB" id="A0A2P8D1Z3"/>
<keyword evidence="1" id="KW-0805">Transcription regulation</keyword>
<dbReference type="InterPro" id="IPR009057">
    <property type="entry name" value="Homeodomain-like_sf"/>
</dbReference>
<evidence type="ECO:0000259" key="4">
    <source>
        <dbReference type="PROSITE" id="PS01124"/>
    </source>
</evidence>
<keyword evidence="3" id="KW-0804">Transcription</keyword>
<evidence type="ECO:0000313" key="6">
    <source>
        <dbReference type="Proteomes" id="UP000240572"/>
    </source>
</evidence>
<keyword evidence="2 5" id="KW-0238">DNA-binding</keyword>
<protein>
    <submittedName>
        <fullName evidence="5">AraC-like DNA-binding protein</fullName>
    </submittedName>
</protein>
<dbReference type="RefSeq" id="WP_106523824.1">
    <property type="nucleotide sequence ID" value="NZ_PYGD01000006.1"/>
</dbReference>
<comment type="caution">
    <text evidence="5">The sequence shown here is derived from an EMBL/GenBank/DDBJ whole genome shotgun (WGS) entry which is preliminary data.</text>
</comment>
<dbReference type="PANTHER" id="PTHR46796">
    <property type="entry name" value="HTH-TYPE TRANSCRIPTIONAL ACTIVATOR RHAS-RELATED"/>
    <property type="match status" value="1"/>
</dbReference>
<dbReference type="SMART" id="SM00342">
    <property type="entry name" value="HTH_ARAC"/>
    <property type="match status" value="1"/>
</dbReference>
<dbReference type="Proteomes" id="UP000240572">
    <property type="component" value="Unassembled WGS sequence"/>
</dbReference>
<dbReference type="GO" id="GO:0003700">
    <property type="term" value="F:DNA-binding transcription factor activity"/>
    <property type="evidence" value="ECO:0007669"/>
    <property type="project" value="InterPro"/>
</dbReference>
<accession>A0A2P8D1Z3</accession>
<dbReference type="PANTHER" id="PTHR46796:SF13">
    <property type="entry name" value="HTH-TYPE TRANSCRIPTIONAL ACTIVATOR RHAS"/>
    <property type="match status" value="1"/>
</dbReference>
<proteinExistence type="predicted"/>
<organism evidence="5 6">
    <name type="scientific">Taibaiella chishuiensis</name>
    <dbReference type="NCBI Taxonomy" id="1434707"/>
    <lineage>
        <taxon>Bacteria</taxon>
        <taxon>Pseudomonadati</taxon>
        <taxon>Bacteroidota</taxon>
        <taxon>Chitinophagia</taxon>
        <taxon>Chitinophagales</taxon>
        <taxon>Chitinophagaceae</taxon>
        <taxon>Taibaiella</taxon>
    </lineage>
</organism>
<evidence type="ECO:0000256" key="1">
    <source>
        <dbReference type="ARBA" id="ARBA00023015"/>
    </source>
</evidence>
<dbReference type="Gene3D" id="1.10.10.60">
    <property type="entry name" value="Homeodomain-like"/>
    <property type="match status" value="1"/>
</dbReference>
<dbReference type="SUPFAM" id="SSF46689">
    <property type="entry name" value="Homeodomain-like"/>
    <property type="match status" value="1"/>
</dbReference>